<dbReference type="AlphaFoldDB" id="A0A813N2H8"/>
<evidence type="ECO:0000259" key="8">
    <source>
        <dbReference type="Pfam" id="PF13695"/>
    </source>
</evidence>
<evidence type="ECO:0000313" key="10">
    <source>
        <dbReference type="Proteomes" id="UP000663854"/>
    </source>
</evidence>
<dbReference type="Pfam" id="PF13695">
    <property type="entry name" value="Zn_ribbon_3CxxC"/>
    <property type="match status" value="1"/>
</dbReference>
<keyword evidence="6" id="KW-1133">Transmembrane helix</keyword>
<dbReference type="InterPro" id="IPR026096">
    <property type="entry name" value="R-trans_p"/>
</dbReference>
<keyword evidence="3" id="KW-0479">Metal-binding</keyword>
<evidence type="ECO:0000256" key="4">
    <source>
        <dbReference type="ARBA" id="ARBA00022771"/>
    </source>
</evidence>
<keyword evidence="7" id="KW-0472">Membrane</keyword>
<proteinExistence type="predicted"/>
<reference evidence="9" key="1">
    <citation type="submission" date="2021-02" db="EMBL/GenBank/DDBJ databases">
        <authorList>
            <person name="Nowell W R."/>
        </authorList>
    </citation>
    <scope>NUCLEOTIDE SEQUENCE</scope>
</reference>
<dbReference type="GO" id="GO:0031849">
    <property type="term" value="F:olfactory receptor binding"/>
    <property type="evidence" value="ECO:0007669"/>
    <property type="project" value="TreeGrafter"/>
</dbReference>
<protein>
    <recommendedName>
        <fullName evidence="8">3CxxC-type domain-containing protein</fullName>
    </recommendedName>
</protein>
<accession>A0A813N2H8</accession>
<dbReference type="GO" id="GO:0016020">
    <property type="term" value="C:membrane"/>
    <property type="evidence" value="ECO:0007669"/>
    <property type="project" value="UniProtKB-SubCell"/>
</dbReference>
<organism evidence="9 10">
    <name type="scientific">Rotaria sordida</name>
    <dbReference type="NCBI Taxonomy" id="392033"/>
    <lineage>
        <taxon>Eukaryota</taxon>
        <taxon>Metazoa</taxon>
        <taxon>Spiralia</taxon>
        <taxon>Gnathifera</taxon>
        <taxon>Rotifera</taxon>
        <taxon>Eurotatoria</taxon>
        <taxon>Bdelloidea</taxon>
        <taxon>Philodinida</taxon>
        <taxon>Philodinidae</taxon>
        <taxon>Rotaria</taxon>
    </lineage>
</organism>
<dbReference type="GO" id="GO:0008270">
    <property type="term" value="F:zinc ion binding"/>
    <property type="evidence" value="ECO:0007669"/>
    <property type="project" value="UniProtKB-KW"/>
</dbReference>
<dbReference type="PANTHER" id="PTHR14402">
    <property type="entry name" value="RECEPTOR TRANSPORTING PROTEIN"/>
    <property type="match status" value="1"/>
</dbReference>
<dbReference type="PANTHER" id="PTHR14402:SF10">
    <property type="entry name" value="3CXXC-TYPE DOMAIN-CONTAINING PROTEIN"/>
    <property type="match status" value="1"/>
</dbReference>
<evidence type="ECO:0000256" key="1">
    <source>
        <dbReference type="ARBA" id="ARBA00004167"/>
    </source>
</evidence>
<comment type="caution">
    <text evidence="9">The sequence shown here is derived from an EMBL/GenBank/DDBJ whole genome shotgun (WGS) entry which is preliminary data.</text>
</comment>
<keyword evidence="5" id="KW-0862">Zinc</keyword>
<evidence type="ECO:0000256" key="6">
    <source>
        <dbReference type="ARBA" id="ARBA00022989"/>
    </source>
</evidence>
<dbReference type="GO" id="GO:0051205">
    <property type="term" value="P:protein insertion into membrane"/>
    <property type="evidence" value="ECO:0007669"/>
    <property type="project" value="TreeGrafter"/>
</dbReference>
<name>A0A813N2H8_9BILA</name>
<evidence type="ECO:0000256" key="3">
    <source>
        <dbReference type="ARBA" id="ARBA00022723"/>
    </source>
</evidence>
<feature type="domain" description="3CxxC-type" evidence="8">
    <location>
        <begin position="48"/>
        <end position="93"/>
    </location>
</feature>
<dbReference type="InterPro" id="IPR027377">
    <property type="entry name" value="ZAR1/RTP1-5-like_Znf-3CxxC"/>
</dbReference>
<evidence type="ECO:0000256" key="5">
    <source>
        <dbReference type="ARBA" id="ARBA00022833"/>
    </source>
</evidence>
<keyword evidence="4" id="KW-0863">Zinc-finger</keyword>
<sequence length="111" mass="13592">MSFKAFQSTFYEILSDSPLPNGHIWKLQPLENAGFRDKRHWFEVLYRTRARYQCNHRHYWQSSWSMILFRFHLDVSECFGRVRMKRFGQRCNKYLDAIVNKTGQCLQLFIY</sequence>
<dbReference type="Proteomes" id="UP000663854">
    <property type="component" value="Unassembled WGS sequence"/>
</dbReference>
<dbReference type="GO" id="GO:0006612">
    <property type="term" value="P:protein targeting to membrane"/>
    <property type="evidence" value="ECO:0007669"/>
    <property type="project" value="TreeGrafter"/>
</dbReference>
<comment type="subcellular location">
    <subcellularLocation>
        <location evidence="1">Membrane</location>
        <topology evidence="1">Single-pass membrane protein</topology>
    </subcellularLocation>
</comment>
<dbReference type="EMBL" id="CAJNOH010000005">
    <property type="protein sequence ID" value="CAF0732429.1"/>
    <property type="molecule type" value="Genomic_DNA"/>
</dbReference>
<evidence type="ECO:0000256" key="2">
    <source>
        <dbReference type="ARBA" id="ARBA00022692"/>
    </source>
</evidence>
<evidence type="ECO:0000313" key="9">
    <source>
        <dbReference type="EMBL" id="CAF0732429.1"/>
    </source>
</evidence>
<evidence type="ECO:0000256" key="7">
    <source>
        <dbReference type="ARBA" id="ARBA00023136"/>
    </source>
</evidence>
<gene>
    <name evidence="9" type="ORF">PYM288_LOCUS1034</name>
</gene>
<keyword evidence="2" id="KW-0812">Transmembrane</keyword>